<keyword evidence="1" id="KW-0732">Signal</keyword>
<feature type="signal peptide" evidence="1">
    <location>
        <begin position="1"/>
        <end position="18"/>
    </location>
</feature>
<feature type="chain" id="PRO_5003960373" description="Retrotransposon gag domain-containing protein" evidence="1">
    <location>
        <begin position="19"/>
        <end position="355"/>
    </location>
</feature>
<name>L2GTF6_VAVCU</name>
<dbReference type="GeneID" id="19879463"/>
<dbReference type="InParanoid" id="L2GTF6"/>
<evidence type="ECO:0008006" key="4">
    <source>
        <dbReference type="Google" id="ProtNLM"/>
    </source>
</evidence>
<dbReference type="HOGENOM" id="CLU_039660_0_0_1"/>
<keyword evidence="3" id="KW-1185">Reference proteome</keyword>
<dbReference type="EMBL" id="GL877429">
    <property type="protein sequence ID" value="ELA46889.1"/>
    <property type="molecule type" value="Genomic_DNA"/>
</dbReference>
<proteinExistence type="predicted"/>
<sequence length="355" mass="41595">MDCLWIVFIISWIRASQGGARDLANIANAYGENSGVDGGNDYVWSTHHNTPIMSNIERMKEFREKHNDMLEGKAKYNKIYHALLSFEDIFRDYNSNEVEQMLGKSQNDESLGLYFTDLRSKMLKLARIFHGSHILVLKQAIRKGKKYEIARFNTECEKIMKEQPRCYYVQKIEDILHEILQMSITMDKCTLIHDLMCVFARLISTKECNTNEGVQGQAALTNQSIAHNKWFGRYTEYDNLHVQQSKAFFELCTRINVTFYASNWNYRKIMNHLAVAQAYSMHVLFETRFCAKLSLFPEFISVYHQYMLFRTNAKQICIRTRLISIYIASKIEAVLPRLLHYSSMRQQYNTELIAT</sequence>
<evidence type="ECO:0000313" key="3">
    <source>
        <dbReference type="Proteomes" id="UP000011081"/>
    </source>
</evidence>
<dbReference type="Proteomes" id="UP000011081">
    <property type="component" value="Unassembled WGS sequence"/>
</dbReference>
<accession>L2GTF6</accession>
<gene>
    <name evidence="2" type="ORF">VCUG_01587</name>
</gene>
<feature type="non-terminal residue" evidence="2">
    <location>
        <position position="355"/>
    </location>
</feature>
<dbReference type="AlphaFoldDB" id="L2GTF6"/>
<reference evidence="3" key="1">
    <citation type="submission" date="2011-03" db="EMBL/GenBank/DDBJ databases">
        <title>The genome sequence of Vavraia culicis strain floridensis.</title>
        <authorList>
            <consortium name="The Broad Institute Genome Sequencing Platform"/>
            <person name="Cuomo C."/>
            <person name="Becnel J."/>
            <person name="Sanscrainte N."/>
            <person name="Young S.K."/>
            <person name="Zeng Q."/>
            <person name="Gargeya S."/>
            <person name="Fitzgerald M."/>
            <person name="Haas B."/>
            <person name="Abouelleil A."/>
            <person name="Alvarado L."/>
            <person name="Arachchi H.M."/>
            <person name="Berlin A."/>
            <person name="Chapman S.B."/>
            <person name="Gearin G."/>
            <person name="Goldberg J."/>
            <person name="Griggs A."/>
            <person name="Gujja S."/>
            <person name="Hansen M."/>
            <person name="Heiman D."/>
            <person name="Howarth C."/>
            <person name="Larimer J."/>
            <person name="Lui A."/>
            <person name="MacDonald P.J.P."/>
            <person name="McCowen C."/>
            <person name="Montmayeur A."/>
            <person name="Murphy C."/>
            <person name="Neiman D."/>
            <person name="Pearson M."/>
            <person name="Priest M."/>
            <person name="Roberts A."/>
            <person name="Saif S."/>
            <person name="Shea T."/>
            <person name="Sisk P."/>
            <person name="Stolte C."/>
            <person name="Sykes S."/>
            <person name="Wortman J."/>
            <person name="Nusbaum C."/>
            <person name="Birren B."/>
        </authorList>
    </citation>
    <scope>NUCLEOTIDE SEQUENCE [LARGE SCALE GENOMIC DNA]</scope>
    <source>
        <strain evidence="3">floridensis</strain>
    </source>
</reference>
<organism evidence="2 3">
    <name type="scientific">Vavraia culicis (isolate floridensis)</name>
    <name type="common">Microsporidian parasite</name>
    <dbReference type="NCBI Taxonomy" id="948595"/>
    <lineage>
        <taxon>Eukaryota</taxon>
        <taxon>Fungi</taxon>
        <taxon>Fungi incertae sedis</taxon>
        <taxon>Microsporidia</taxon>
        <taxon>Pleistophoridae</taxon>
        <taxon>Vavraia</taxon>
    </lineage>
</organism>
<evidence type="ECO:0000256" key="1">
    <source>
        <dbReference type="SAM" id="SignalP"/>
    </source>
</evidence>
<dbReference type="RefSeq" id="XP_008074606.1">
    <property type="nucleotide sequence ID" value="XM_008076415.1"/>
</dbReference>
<protein>
    <recommendedName>
        <fullName evidence="4">Retrotransposon gag domain-containing protein</fullName>
    </recommendedName>
</protein>
<evidence type="ECO:0000313" key="2">
    <source>
        <dbReference type="EMBL" id="ELA46889.1"/>
    </source>
</evidence>
<dbReference type="VEuPathDB" id="MicrosporidiaDB:VCUG_01587"/>